<organism evidence="7 8">
    <name type="scientific">Kribbella pratensis</name>
    <dbReference type="NCBI Taxonomy" id="2512112"/>
    <lineage>
        <taxon>Bacteria</taxon>
        <taxon>Bacillati</taxon>
        <taxon>Actinomycetota</taxon>
        <taxon>Actinomycetes</taxon>
        <taxon>Propionibacteriales</taxon>
        <taxon>Kribbellaceae</taxon>
        <taxon>Kribbella</taxon>
    </lineage>
</organism>
<evidence type="ECO:0000256" key="4">
    <source>
        <dbReference type="PROSITE-ProRule" id="PRU00335"/>
    </source>
</evidence>
<comment type="caution">
    <text evidence="7">The sequence shown here is derived from an EMBL/GenBank/DDBJ whole genome shotgun (WGS) entry which is preliminary data.</text>
</comment>
<feature type="compositionally biased region" description="Low complexity" evidence="5">
    <location>
        <begin position="155"/>
        <end position="192"/>
    </location>
</feature>
<dbReference type="Pfam" id="PF00440">
    <property type="entry name" value="TetR_N"/>
    <property type="match status" value="1"/>
</dbReference>
<evidence type="ECO:0000259" key="6">
    <source>
        <dbReference type="PROSITE" id="PS50977"/>
    </source>
</evidence>
<dbReference type="PANTHER" id="PTHR30055:SF234">
    <property type="entry name" value="HTH-TYPE TRANSCRIPTIONAL REGULATOR BETI"/>
    <property type="match status" value="1"/>
</dbReference>
<feature type="domain" description="HTH tetR-type" evidence="6">
    <location>
        <begin position="15"/>
        <end position="74"/>
    </location>
</feature>
<dbReference type="PRINTS" id="PR00455">
    <property type="entry name" value="HTHTETR"/>
</dbReference>
<dbReference type="GO" id="GO:0003700">
    <property type="term" value="F:DNA-binding transcription factor activity"/>
    <property type="evidence" value="ECO:0007669"/>
    <property type="project" value="TreeGrafter"/>
</dbReference>
<feature type="region of interest" description="Disordered" evidence="5">
    <location>
        <begin position="155"/>
        <end position="194"/>
    </location>
</feature>
<sequence length="278" mass="29219">MSDTAAESGRVRQRRRTRAAIVNAAAELLRQGQIAPGVNEIAEAAEVSRRTIYQYFPTLDQLLLDATIGLLTQTDVDAAIEAASRHADTSRQVAASGQVDAPGQVDASRHTDDAGGADAAARVDAMIRALGDATASSLPLGRSLIRLTVDAPAVDTTTGNTTNDAAAGGAPEGRATARGATARSATAGSATADGVQPKRGYRRIAWIEQALDPLRAGLDDDLFEQLVSGIAMVVGWEALIVLQDLRGLEPDAQTRVSTWAARSLIQSTLDEQRRRTTP</sequence>
<dbReference type="PROSITE" id="PS50977">
    <property type="entry name" value="HTH_TETR_2"/>
    <property type="match status" value="1"/>
</dbReference>
<keyword evidence="1" id="KW-0805">Transcription regulation</keyword>
<protein>
    <submittedName>
        <fullName evidence="7">TetR family transcriptional regulator</fullName>
    </submittedName>
</protein>
<evidence type="ECO:0000256" key="1">
    <source>
        <dbReference type="ARBA" id="ARBA00023015"/>
    </source>
</evidence>
<dbReference type="AlphaFoldDB" id="A0A4R8CKA5"/>
<dbReference type="PANTHER" id="PTHR30055">
    <property type="entry name" value="HTH-TYPE TRANSCRIPTIONAL REGULATOR RUTR"/>
    <property type="match status" value="1"/>
</dbReference>
<gene>
    <name evidence="7" type="ORF">EV653_0084</name>
</gene>
<dbReference type="InterPro" id="IPR001647">
    <property type="entry name" value="HTH_TetR"/>
</dbReference>
<dbReference type="InterPro" id="IPR009057">
    <property type="entry name" value="Homeodomain-like_sf"/>
</dbReference>
<evidence type="ECO:0000313" key="7">
    <source>
        <dbReference type="EMBL" id="TDW74973.1"/>
    </source>
</evidence>
<dbReference type="EMBL" id="SODP01000001">
    <property type="protein sequence ID" value="TDW74973.1"/>
    <property type="molecule type" value="Genomic_DNA"/>
</dbReference>
<evidence type="ECO:0000256" key="3">
    <source>
        <dbReference type="ARBA" id="ARBA00023163"/>
    </source>
</evidence>
<dbReference type="SUPFAM" id="SSF46689">
    <property type="entry name" value="Homeodomain-like"/>
    <property type="match status" value="1"/>
</dbReference>
<dbReference type="Gene3D" id="1.10.357.10">
    <property type="entry name" value="Tetracycline Repressor, domain 2"/>
    <property type="match status" value="1"/>
</dbReference>
<keyword evidence="3" id="KW-0804">Transcription</keyword>
<keyword evidence="2 4" id="KW-0238">DNA-binding</keyword>
<proteinExistence type="predicted"/>
<evidence type="ECO:0000256" key="5">
    <source>
        <dbReference type="SAM" id="MobiDB-lite"/>
    </source>
</evidence>
<name>A0A4R8CKA5_9ACTN</name>
<evidence type="ECO:0000313" key="8">
    <source>
        <dbReference type="Proteomes" id="UP000295146"/>
    </source>
</evidence>
<keyword evidence="8" id="KW-1185">Reference proteome</keyword>
<accession>A0A4R8CKA5</accession>
<evidence type="ECO:0000256" key="2">
    <source>
        <dbReference type="ARBA" id="ARBA00023125"/>
    </source>
</evidence>
<dbReference type="InterPro" id="IPR050109">
    <property type="entry name" value="HTH-type_TetR-like_transc_reg"/>
</dbReference>
<feature type="DNA-binding region" description="H-T-H motif" evidence="4">
    <location>
        <begin position="37"/>
        <end position="56"/>
    </location>
</feature>
<dbReference type="GO" id="GO:0000976">
    <property type="term" value="F:transcription cis-regulatory region binding"/>
    <property type="evidence" value="ECO:0007669"/>
    <property type="project" value="TreeGrafter"/>
</dbReference>
<reference evidence="7 8" key="1">
    <citation type="submission" date="2019-03" db="EMBL/GenBank/DDBJ databases">
        <title>Genomic Encyclopedia of Type Strains, Phase III (KMG-III): the genomes of soil and plant-associated and newly described type strains.</title>
        <authorList>
            <person name="Whitman W."/>
        </authorList>
    </citation>
    <scope>NUCLEOTIDE SEQUENCE [LARGE SCALE GENOMIC DNA]</scope>
    <source>
        <strain evidence="7 8">VKM Ac-2573</strain>
    </source>
</reference>
<dbReference type="RefSeq" id="WP_166679251.1">
    <property type="nucleotide sequence ID" value="NZ_SODP01000001.1"/>
</dbReference>
<dbReference type="Proteomes" id="UP000295146">
    <property type="component" value="Unassembled WGS sequence"/>
</dbReference>
<feature type="region of interest" description="Disordered" evidence="5">
    <location>
        <begin position="87"/>
        <end position="116"/>
    </location>
</feature>